<dbReference type="EMBL" id="BAABVV010000040">
    <property type="protein sequence ID" value="GAA6114904.1"/>
    <property type="molecule type" value="Genomic_DNA"/>
</dbReference>
<feature type="transmembrane region" description="Helical" evidence="1">
    <location>
        <begin position="96"/>
        <end position="116"/>
    </location>
</feature>
<feature type="transmembrane region" description="Helical" evidence="1">
    <location>
        <begin position="72"/>
        <end position="90"/>
    </location>
</feature>
<keyword evidence="1" id="KW-0812">Transmembrane</keyword>
<reference evidence="2 3" key="1">
    <citation type="submission" date="2024-03" db="EMBL/GenBank/DDBJ databases">
        <title>Inconsistent identification of Apilactobacillus kunkeei-related strains obtained by well-developed overall genome related indices.</title>
        <authorList>
            <person name="Maeno S."/>
            <person name="Endo A."/>
        </authorList>
    </citation>
    <scope>NUCLEOTIDE SEQUENCE [LARGE SCALE GENOMIC DNA]</scope>
    <source>
        <strain evidence="2 3">20H-10</strain>
    </source>
</reference>
<keyword evidence="1" id="KW-0472">Membrane</keyword>
<evidence type="ECO:0000313" key="2">
    <source>
        <dbReference type="EMBL" id="GAA6114904.1"/>
    </source>
</evidence>
<keyword evidence="3" id="KW-1185">Reference proteome</keyword>
<comment type="caution">
    <text evidence="2">The sequence shown here is derived from an EMBL/GenBank/DDBJ whole genome shotgun (WGS) entry which is preliminary data.</text>
</comment>
<dbReference type="Proteomes" id="UP001438112">
    <property type="component" value="Unassembled WGS sequence"/>
</dbReference>
<organism evidence="2 3">
    <name type="scientific">Apilactobacillus apinorum</name>
    <dbReference type="NCBI Taxonomy" id="1218495"/>
    <lineage>
        <taxon>Bacteria</taxon>
        <taxon>Bacillati</taxon>
        <taxon>Bacillota</taxon>
        <taxon>Bacilli</taxon>
        <taxon>Lactobacillales</taxon>
        <taxon>Lactobacillaceae</taxon>
        <taxon>Apilactobacillus</taxon>
    </lineage>
</organism>
<proteinExistence type="predicted"/>
<feature type="transmembrane region" description="Helical" evidence="1">
    <location>
        <begin position="44"/>
        <end position="65"/>
    </location>
</feature>
<name>A0ABP9ZJF4_9LACO</name>
<feature type="transmembrane region" description="Helical" evidence="1">
    <location>
        <begin position="5"/>
        <end position="24"/>
    </location>
</feature>
<gene>
    <name evidence="2" type="ORF">AP20H10_12670</name>
</gene>
<evidence type="ECO:0000313" key="3">
    <source>
        <dbReference type="Proteomes" id="UP001438112"/>
    </source>
</evidence>
<keyword evidence="1" id="KW-1133">Transmembrane helix</keyword>
<dbReference type="RefSeq" id="WP_353318517.1">
    <property type="nucleotide sequence ID" value="NZ_BAABVV010000040.1"/>
</dbReference>
<evidence type="ECO:0000256" key="1">
    <source>
        <dbReference type="SAM" id="Phobius"/>
    </source>
</evidence>
<evidence type="ECO:0008006" key="4">
    <source>
        <dbReference type="Google" id="ProtNLM"/>
    </source>
</evidence>
<protein>
    <recommendedName>
        <fullName evidence="4">Transporter</fullName>
    </recommendedName>
</protein>
<sequence>MKKLIFNIVISLSEGLLAALYFIVSMIHLSSNHTVSDISSIDETIVALIFNIFCLLLIFQIIINFTTIITPIKLSSLLFIFIYSLFMFFITKEINIDLMIINSIVIFLNGINLIYFER</sequence>
<accession>A0ABP9ZJF4</accession>